<dbReference type="AlphaFoldDB" id="A0A9E7JW44"/>
<evidence type="ECO:0000313" key="1">
    <source>
        <dbReference type="EMBL" id="URD94546.1"/>
    </source>
</evidence>
<gene>
    <name evidence="1" type="ORF">MUK42_29660</name>
</gene>
<organism evidence="1 2">
    <name type="scientific">Musa troglodytarum</name>
    <name type="common">fe'i banana</name>
    <dbReference type="NCBI Taxonomy" id="320322"/>
    <lineage>
        <taxon>Eukaryota</taxon>
        <taxon>Viridiplantae</taxon>
        <taxon>Streptophyta</taxon>
        <taxon>Embryophyta</taxon>
        <taxon>Tracheophyta</taxon>
        <taxon>Spermatophyta</taxon>
        <taxon>Magnoliopsida</taxon>
        <taxon>Liliopsida</taxon>
        <taxon>Zingiberales</taxon>
        <taxon>Musaceae</taxon>
        <taxon>Musa</taxon>
    </lineage>
</organism>
<dbReference type="Proteomes" id="UP001055439">
    <property type="component" value="Chromosome 4"/>
</dbReference>
<accession>A0A9E7JW44</accession>
<protein>
    <submittedName>
        <fullName evidence="1">Uncharacterized protein</fullName>
    </submittedName>
</protein>
<proteinExistence type="predicted"/>
<keyword evidence="2" id="KW-1185">Reference proteome</keyword>
<name>A0A9E7JW44_9LILI</name>
<reference evidence="1" key="1">
    <citation type="submission" date="2022-05" db="EMBL/GenBank/DDBJ databases">
        <title>The Musa troglodytarum L. genome provides insights into the mechanism of non-climacteric behaviour and enrichment of carotenoids.</title>
        <authorList>
            <person name="Wang J."/>
        </authorList>
    </citation>
    <scope>NUCLEOTIDE SEQUENCE</scope>
    <source>
        <tissue evidence="1">Leaf</tissue>
    </source>
</reference>
<dbReference type="OrthoDB" id="10473869at2759"/>
<evidence type="ECO:0000313" key="2">
    <source>
        <dbReference type="Proteomes" id="UP001055439"/>
    </source>
</evidence>
<dbReference type="EMBL" id="CP097506">
    <property type="protein sequence ID" value="URD94546.1"/>
    <property type="molecule type" value="Genomic_DNA"/>
</dbReference>
<sequence length="191" mass="22588">MLSEALDLFFFLMDGAGGRIIEAKHVAELWNLMVFFWIMRFMELNDLDQFGDHRDAFFYSRMISWYYCALELPDLMLKDGLASNVQEPHLHFPFFSYYLEDKWGKWIILSMLIIFYVMEWVSCGVQQKMNGDLTWKASLEGETCQSTLKMTSVVAFRKLHFCLKYKPLRPIPIVRQSQLDIFIRALHLLSS</sequence>